<accession>A0A8J9YC82</accession>
<sequence>MEEKVESENSYSGESSSSSSDSSSGSSECDEEITEPVSILGHTLELPQELCEDYSIFKEFFSMKTWESLEDKHKDYLKEFLPTFPENDEEEKETTIKMLFNFEPFHFKSPLNNFFGNLRQGNYRPDIARMRKFLKKARTKQQKHKTKSYYAKMLPDVLISRERLLAAAKAGPPGPIPFLPALPPKPSQKNNYKPLYVRARQRYFEELAAIWSEVGGEESEDENYPEGPPENTFKKRKTMHSGQSIDTNVSGTLGIADPTHPASLDCLKTVLATHRARRQYRENHPELNTTGITLDDIKQRVSLMNGAKKLMFGGQKNEAPVQKVKKGKKESYPKQKQDKSVVKKIKEEESVENKPLLPNIKIKCEREESDSESSSFLDPVTSPKQTNKKLLEPVEIKQEVSDTSVNCHENDIERVIKQEPLDSISSIQNSSRISQPVPIKLEDLDGIAISDMMALPVELANDSGEVLPVDTSNENEENLLEPDEALTETTHANFLSLVRALFPARAAHRASKQQLQSRCAAVMRSPIAPLNTWYNLSDDWCAELNSALDFLAGERGPHPDDFVPYLQYMPETQMYQWIGAGRDCDAILGRLCERWLRAASPPPPPADPPPPRYPTSWVLRPPTASETAEFRAQERKRFASASKPFTYIQYGYRSVVGPATGARCAAAGAGAGAALLALQRPRAAAFVPLLRDALARLPNGEGSRRDIVMLLKMSQFIVPCSETALSSAVASALERLLTVKRDPIVRFDQRTALWTYLHRHKSEEDFAKTNARSRNKANVSALPVNSPQTQMDLDVANTEEVGDNASDSDVDVDDTSAPSAIPHLSSAQLLMQATQATNKQPTTKPKGKLVPIPPKPKTSAKLPSLIQTKPQPKPQATTPKATTPKQPQKQSLLTTKSMPALAKSVPKQSMVQSKQIVKQGVQSPKQTQAKQSIVVQTVKQNVPPLTKQNSDSILQMSTSLPSIVVAPQRSPLMKQKLKVESPQVPVTLNIPGQQTPSISTIMPPNATVSHHQTINQSAKMTQVTRSLLIRPPAVLTAASSASVAVCTPSTQVTPSGRRGVVRVLSPATPSSGKSLISPRALMQQSTSTTKKRPSIPGTTSVTTIAQSTLSTTNVVSSIPTAVSSSVTTRTVQLAGGRTVQLATNQTVHLPSGQAVQLTSGHTLQLSSLQLPTHSVRLPSGQTVQLASPQTVRMSTTQVKNPSPKTQTSSPTVKPMNQSVQIPVSTVQLAGQTVQIAGQTVQLAGQSMQLTGHTVKLPSGQSVQVASQSVLPSQSVQLPSGQTVQLASGNMQTVQLGQNVQLGGQTVQMSGQSVQLGSQTVQIGGQTVQLAGGQTVTLPSGQTLQLSSGQTLQLTSGQTLQLANQQTPKSIAQVVRTQPPVDKPSQPIVAKLLTNAQTQMISLEGMVGGGAPRARGVRVLAPASRLARPLLLTSAKPLHNIILQQSDGTAIRMTSTGGTSTSQTIVLSNLGAQTVTTSSTTTPVLKLQQVNPIHQVKLPQTIKIQQAVSSPSVATSSGVRSVLMDGQQLKLVGGRHVLARLLKPAHPPP</sequence>
<dbReference type="InterPro" id="IPR024867">
    <property type="entry name" value="NFRKB"/>
</dbReference>
<dbReference type="PANTHER" id="PTHR13052">
    <property type="entry name" value="NFRKB-RELATED"/>
    <property type="match status" value="1"/>
</dbReference>
<dbReference type="GO" id="GO:0031011">
    <property type="term" value="C:Ino80 complex"/>
    <property type="evidence" value="ECO:0007669"/>
    <property type="project" value="InterPro"/>
</dbReference>
<evidence type="ECO:0000313" key="4">
    <source>
        <dbReference type="EMBL" id="CAH0727044.1"/>
    </source>
</evidence>
<dbReference type="InterPro" id="IPR025220">
    <property type="entry name" value="NFRKB_WH_1"/>
</dbReference>
<proteinExistence type="predicted"/>
<dbReference type="Pfam" id="PF14465">
    <property type="entry name" value="WHD_1st_NFRKB"/>
    <property type="match status" value="1"/>
</dbReference>
<dbReference type="Gene3D" id="1.10.10.2430">
    <property type="entry name" value="NFRKB winged helix-like domain"/>
    <property type="match status" value="1"/>
</dbReference>
<dbReference type="InterPro" id="IPR057748">
    <property type="entry name" value="NFRKB_WH_2"/>
</dbReference>
<dbReference type="PANTHER" id="PTHR13052:SF3">
    <property type="entry name" value="NUCLEAR FACTOR RELATED TO KAPPA-B-BINDING PROTEIN"/>
    <property type="match status" value="1"/>
</dbReference>
<dbReference type="OrthoDB" id="70874at2759"/>
<feature type="region of interest" description="Disordered" evidence="1">
    <location>
        <begin position="801"/>
        <end position="820"/>
    </location>
</feature>
<reference evidence="4" key="1">
    <citation type="submission" date="2021-12" db="EMBL/GenBank/DDBJ databases">
        <authorList>
            <person name="Martin H S."/>
        </authorList>
    </citation>
    <scope>NUCLEOTIDE SEQUENCE</scope>
</reference>
<dbReference type="Pfam" id="PF25793">
    <property type="entry name" value="WHD_2nd_NFRKB"/>
    <property type="match status" value="1"/>
</dbReference>
<dbReference type="CDD" id="cd21865">
    <property type="entry name" value="DEUBAD_NFRKB"/>
    <property type="match status" value="1"/>
</dbReference>
<feature type="compositionally biased region" description="Basic and acidic residues" evidence="1">
    <location>
        <begin position="329"/>
        <end position="346"/>
    </location>
</feature>
<feature type="compositionally biased region" description="Polar residues" evidence="1">
    <location>
        <begin position="770"/>
        <end position="790"/>
    </location>
</feature>
<feature type="region of interest" description="Disordered" evidence="1">
    <location>
        <begin position="365"/>
        <end position="390"/>
    </location>
</feature>
<organism evidence="4 5">
    <name type="scientific">Brenthis ino</name>
    <name type="common">lesser marbled fritillary</name>
    <dbReference type="NCBI Taxonomy" id="405034"/>
    <lineage>
        <taxon>Eukaryota</taxon>
        <taxon>Metazoa</taxon>
        <taxon>Ecdysozoa</taxon>
        <taxon>Arthropoda</taxon>
        <taxon>Hexapoda</taxon>
        <taxon>Insecta</taxon>
        <taxon>Pterygota</taxon>
        <taxon>Neoptera</taxon>
        <taxon>Endopterygota</taxon>
        <taxon>Lepidoptera</taxon>
        <taxon>Glossata</taxon>
        <taxon>Ditrysia</taxon>
        <taxon>Papilionoidea</taxon>
        <taxon>Nymphalidae</taxon>
        <taxon>Heliconiinae</taxon>
        <taxon>Argynnini</taxon>
        <taxon>Brenthis</taxon>
    </lineage>
</organism>
<feature type="region of interest" description="Disordered" evidence="1">
    <location>
        <begin position="1187"/>
        <end position="1215"/>
    </location>
</feature>
<feature type="non-terminal residue" evidence="4">
    <location>
        <position position="1548"/>
    </location>
</feature>
<name>A0A8J9YC82_9NEOP</name>
<feature type="region of interest" description="Disordered" evidence="1">
    <location>
        <begin position="315"/>
        <end position="346"/>
    </location>
</feature>
<feature type="region of interest" description="Disordered" evidence="1">
    <location>
        <begin position="835"/>
        <end position="894"/>
    </location>
</feature>
<feature type="domain" description="Nuclear factor related to kappa-B-binding protein winged helix-like" evidence="2">
    <location>
        <begin position="494"/>
        <end position="595"/>
    </location>
</feature>
<evidence type="ECO:0000259" key="2">
    <source>
        <dbReference type="Pfam" id="PF14465"/>
    </source>
</evidence>
<feature type="region of interest" description="Disordered" evidence="1">
    <location>
        <begin position="766"/>
        <end position="790"/>
    </location>
</feature>
<feature type="compositionally biased region" description="Low complexity" evidence="1">
    <location>
        <begin position="8"/>
        <end position="27"/>
    </location>
</feature>
<protein>
    <recommendedName>
        <fullName evidence="6">NFRKB</fullName>
    </recommendedName>
</protein>
<evidence type="ECO:0000256" key="1">
    <source>
        <dbReference type="SAM" id="MobiDB-lite"/>
    </source>
</evidence>
<feature type="domain" description="Nuclear factor related to kappa-B-binding protein second winged helix" evidence="3">
    <location>
        <begin position="627"/>
        <end position="764"/>
    </location>
</feature>
<keyword evidence="5" id="KW-1185">Reference proteome</keyword>
<feature type="compositionally biased region" description="Low complexity" evidence="1">
    <location>
        <begin position="867"/>
        <end position="890"/>
    </location>
</feature>
<feature type="region of interest" description="Disordered" evidence="1">
    <location>
        <begin position="1"/>
        <end position="36"/>
    </location>
</feature>
<evidence type="ECO:0000313" key="5">
    <source>
        <dbReference type="Proteomes" id="UP000838878"/>
    </source>
</evidence>
<dbReference type="Proteomes" id="UP000838878">
    <property type="component" value="Chromosome 6"/>
</dbReference>
<dbReference type="InterPro" id="IPR038106">
    <property type="entry name" value="NFRKB_winged_sf"/>
</dbReference>
<gene>
    <name evidence="4" type="ORF">BINO364_LOCUS12439</name>
</gene>
<feature type="compositionally biased region" description="Acidic residues" evidence="1">
    <location>
        <begin position="801"/>
        <end position="814"/>
    </location>
</feature>
<dbReference type="EMBL" id="OV170226">
    <property type="protein sequence ID" value="CAH0727044.1"/>
    <property type="molecule type" value="Genomic_DNA"/>
</dbReference>
<dbReference type="GO" id="GO:0002020">
    <property type="term" value="F:protease binding"/>
    <property type="evidence" value="ECO:0007669"/>
    <property type="project" value="TreeGrafter"/>
</dbReference>
<evidence type="ECO:0008006" key="6">
    <source>
        <dbReference type="Google" id="ProtNLM"/>
    </source>
</evidence>
<evidence type="ECO:0000259" key="3">
    <source>
        <dbReference type="Pfam" id="PF25793"/>
    </source>
</evidence>